<evidence type="ECO:0000313" key="3">
    <source>
        <dbReference type="Proteomes" id="UP000198432"/>
    </source>
</evidence>
<dbReference type="Proteomes" id="UP000198432">
    <property type="component" value="Unassembled WGS sequence"/>
</dbReference>
<sequence length="265" mass="31503">MNAKNLDYLKDGLRYLGFGTNLSEELEKNVRQQQPEFHLKVQMPYFKSQVDYTLHFRRSDQVDMYFFNKYDATLKPDNGEKDRVQTFYINKNSGITAREAYNLLNGRSVYKDLVNAEGQPYKAWLQLENQKRDQQGNHKVKQFHENYGFDLEKTLKQFAIKELSDPEKEEQLFKSLQKGNVQLITAVQDGQEVKRFVEASPQFKTINVYDERMKPLKRETLLRQDSKREDAVRKEQKTQQNEKKQDFTKDDQLEKKRPRKKGLSL</sequence>
<dbReference type="AlphaFoldDB" id="A0A239LM34"/>
<dbReference type="OrthoDB" id="6372253at2"/>
<accession>A0A239LM34</accession>
<name>A0A239LM34_9BACT</name>
<protein>
    <recommendedName>
        <fullName evidence="4">DUF3945 domain-containing protein</fullName>
    </recommendedName>
</protein>
<keyword evidence="3" id="KW-1185">Reference proteome</keyword>
<dbReference type="RefSeq" id="WP_089321888.1">
    <property type="nucleotide sequence ID" value="NZ_FZOQ01000044.1"/>
</dbReference>
<proteinExistence type="predicted"/>
<evidence type="ECO:0008006" key="4">
    <source>
        <dbReference type="Google" id="ProtNLM"/>
    </source>
</evidence>
<dbReference type="EMBL" id="FZOQ01000044">
    <property type="protein sequence ID" value="SNT30962.1"/>
    <property type="molecule type" value="Genomic_DNA"/>
</dbReference>
<organism evidence="2 3">
    <name type="scientific">Pontibacter ummariensis</name>
    <dbReference type="NCBI Taxonomy" id="1610492"/>
    <lineage>
        <taxon>Bacteria</taxon>
        <taxon>Pseudomonadati</taxon>
        <taxon>Bacteroidota</taxon>
        <taxon>Cytophagia</taxon>
        <taxon>Cytophagales</taxon>
        <taxon>Hymenobacteraceae</taxon>
        <taxon>Pontibacter</taxon>
    </lineage>
</organism>
<evidence type="ECO:0000256" key="1">
    <source>
        <dbReference type="SAM" id="MobiDB-lite"/>
    </source>
</evidence>
<feature type="compositionally biased region" description="Basic residues" evidence="1">
    <location>
        <begin position="256"/>
        <end position="265"/>
    </location>
</feature>
<evidence type="ECO:0000313" key="2">
    <source>
        <dbReference type="EMBL" id="SNT30962.1"/>
    </source>
</evidence>
<reference evidence="3" key="1">
    <citation type="submission" date="2017-06" db="EMBL/GenBank/DDBJ databases">
        <authorList>
            <person name="Varghese N."/>
            <person name="Submissions S."/>
        </authorList>
    </citation>
    <scope>NUCLEOTIDE SEQUENCE [LARGE SCALE GENOMIC DNA]</scope>
    <source>
        <strain evidence="3">NKM1</strain>
    </source>
</reference>
<feature type="compositionally biased region" description="Basic and acidic residues" evidence="1">
    <location>
        <begin position="221"/>
        <end position="255"/>
    </location>
</feature>
<feature type="region of interest" description="Disordered" evidence="1">
    <location>
        <begin position="221"/>
        <end position="265"/>
    </location>
</feature>
<gene>
    <name evidence="2" type="ORF">SAMN06296052_1447</name>
</gene>